<dbReference type="AlphaFoldDB" id="A0A533Q7C6"/>
<gene>
    <name evidence="1" type="ORF">JETT_3217</name>
</gene>
<evidence type="ECO:0000313" key="2">
    <source>
        <dbReference type="Proteomes" id="UP000319783"/>
    </source>
</evidence>
<reference evidence="1 2" key="1">
    <citation type="submission" date="2019-04" db="EMBL/GenBank/DDBJ databases">
        <title>Genome of a novel bacterium Candidatus Jettenia ecosi reconstructed from metagenome of an anammox bioreactor.</title>
        <authorList>
            <person name="Mardanov A.V."/>
            <person name="Beletsky A.V."/>
            <person name="Ravin N.V."/>
            <person name="Botchkova E.A."/>
            <person name="Litti Y.V."/>
            <person name="Nozhevnikova A.N."/>
        </authorList>
    </citation>
    <scope>NUCLEOTIDE SEQUENCE [LARGE SCALE GENOMIC DNA]</scope>
    <source>
        <strain evidence="1">J2</strain>
    </source>
</reference>
<dbReference type="Proteomes" id="UP000319783">
    <property type="component" value="Unassembled WGS sequence"/>
</dbReference>
<evidence type="ECO:0000313" key="1">
    <source>
        <dbReference type="EMBL" id="TLD40534.1"/>
    </source>
</evidence>
<organism evidence="1 2">
    <name type="scientific">Candidatus Jettenia ecosi</name>
    <dbReference type="NCBI Taxonomy" id="2494326"/>
    <lineage>
        <taxon>Bacteria</taxon>
        <taxon>Pseudomonadati</taxon>
        <taxon>Planctomycetota</taxon>
        <taxon>Candidatus Brocadiia</taxon>
        <taxon>Candidatus Brocadiales</taxon>
        <taxon>Candidatus Brocadiaceae</taxon>
        <taxon>Candidatus Jettenia</taxon>
    </lineage>
</organism>
<dbReference type="Gene3D" id="1.10.1220.10">
    <property type="entry name" value="Met repressor-like"/>
    <property type="match status" value="1"/>
</dbReference>
<sequence length="79" mass="9250">MTTTTVKKTISLPAKLAKEVEMIAEEEGKTLSAVIQDALRMTRKERLKKEFYEIQGYWSRRAKENGILTEKELEKYLKK</sequence>
<comment type="caution">
    <text evidence="1">The sequence shown here is derived from an EMBL/GenBank/DDBJ whole genome shotgun (WGS) entry which is preliminary data.</text>
</comment>
<dbReference type="GO" id="GO:0006355">
    <property type="term" value="P:regulation of DNA-templated transcription"/>
    <property type="evidence" value="ECO:0007669"/>
    <property type="project" value="InterPro"/>
</dbReference>
<protein>
    <submittedName>
        <fullName evidence="1">Uncharacterized protein</fullName>
    </submittedName>
</protein>
<name>A0A533Q7C6_9BACT</name>
<dbReference type="EMBL" id="SULG01000095">
    <property type="protein sequence ID" value="TLD40534.1"/>
    <property type="molecule type" value="Genomic_DNA"/>
</dbReference>
<accession>A0A533Q7C6</accession>
<dbReference type="InterPro" id="IPR013321">
    <property type="entry name" value="Arc_rbn_hlx_hlx"/>
</dbReference>
<proteinExistence type="predicted"/>